<dbReference type="PANTHER" id="PTHR47331">
    <property type="entry name" value="PHD-TYPE DOMAIN-CONTAINING PROTEIN"/>
    <property type="match status" value="1"/>
</dbReference>
<feature type="compositionally biased region" description="Polar residues" evidence="1">
    <location>
        <begin position="89"/>
        <end position="107"/>
    </location>
</feature>
<evidence type="ECO:0000313" key="2">
    <source>
        <dbReference type="Proteomes" id="UP000046395"/>
    </source>
</evidence>
<accession>A0A5S6Q6I0</accession>
<reference evidence="3" key="1">
    <citation type="submission" date="2019-12" db="UniProtKB">
        <authorList>
            <consortium name="WormBaseParasite"/>
        </authorList>
    </citation>
    <scope>IDENTIFICATION</scope>
</reference>
<name>A0A5S6Q6I0_TRIMR</name>
<evidence type="ECO:0000256" key="1">
    <source>
        <dbReference type="SAM" id="MobiDB-lite"/>
    </source>
</evidence>
<dbReference type="Pfam" id="PF03564">
    <property type="entry name" value="DUF1759"/>
    <property type="match status" value="1"/>
</dbReference>
<keyword evidence="2" id="KW-1185">Reference proteome</keyword>
<evidence type="ECO:0000313" key="3">
    <source>
        <dbReference type="WBParaSite" id="TMUE_1000002794.1"/>
    </source>
</evidence>
<feature type="region of interest" description="Disordered" evidence="1">
    <location>
        <begin position="87"/>
        <end position="119"/>
    </location>
</feature>
<protein>
    <submittedName>
        <fullName evidence="3">Uncharacterized protein</fullName>
    </submittedName>
</protein>
<dbReference type="AlphaFoldDB" id="A0A5S6Q6I0"/>
<proteinExistence type="predicted"/>
<sequence length="412" mass="46568">MPNSNSSEERKVTTLRSGRQLKSHFRFHRRSHALSKIAKRPVIPEVVSQTTDDLVRATTKAVATQMTAVFESFLGQLRTDLQEYKISNESRSSSRQTAVNVEPSTSKGIDETVKETPPVPCEEAKVKLATSVPSCKNESTQDVDPPNRADKWIDDVLDESHCHLIHVGNYHPALLQQLSPAVKIKTFDGDPWKWDQFIGSFKAMVHDVVPTDAQRIAILRQLLSPRLRASIAPSLHGPRLYGRALADLRRLFGDLNLVIDAYIRSLLDILPMKSGNNDEVSRFFYEVHGAVNTLRAYGAKSELSARATLQAVVSKLNKRLQSSWARRMFDLRPRTATLCDLDKWLEEIVMIQNNFQANVCDPLGEHQERKSKAKETRRHLNILTTSHALTKCILCENRHRLEDCSNFLSSTP</sequence>
<organism evidence="2 3">
    <name type="scientific">Trichuris muris</name>
    <name type="common">Mouse whipworm</name>
    <dbReference type="NCBI Taxonomy" id="70415"/>
    <lineage>
        <taxon>Eukaryota</taxon>
        <taxon>Metazoa</taxon>
        <taxon>Ecdysozoa</taxon>
        <taxon>Nematoda</taxon>
        <taxon>Enoplea</taxon>
        <taxon>Dorylaimia</taxon>
        <taxon>Trichinellida</taxon>
        <taxon>Trichuridae</taxon>
        <taxon>Trichuris</taxon>
    </lineage>
</organism>
<dbReference type="Proteomes" id="UP000046395">
    <property type="component" value="Unassembled WGS sequence"/>
</dbReference>
<dbReference type="InterPro" id="IPR005312">
    <property type="entry name" value="DUF1759"/>
</dbReference>
<dbReference type="WBParaSite" id="TMUE_1000002794.1">
    <property type="protein sequence ID" value="TMUE_1000002794.1"/>
    <property type="gene ID" value="WBGene00298489"/>
</dbReference>